<dbReference type="PANTHER" id="PTHR44167:SF24">
    <property type="entry name" value="SERINE_THREONINE-PROTEIN KINASE CHK2"/>
    <property type="match status" value="1"/>
</dbReference>
<reference evidence="3" key="1">
    <citation type="submission" date="2017-09" db="EMBL/GenBank/DDBJ databases">
        <title>Polyketide synthases of a Diaporthe helianthi virulent isolate.</title>
        <authorList>
            <person name="Baroncelli R."/>
        </authorList>
    </citation>
    <scope>NUCLEOTIDE SEQUENCE [LARGE SCALE GENOMIC DNA]</scope>
    <source>
        <strain evidence="3">7/96</strain>
    </source>
</reference>
<dbReference type="AlphaFoldDB" id="A0A2P5HIB6"/>
<feature type="compositionally biased region" description="Basic and acidic residues" evidence="1">
    <location>
        <begin position="511"/>
        <end position="521"/>
    </location>
</feature>
<dbReference type="GO" id="GO:0044773">
    <property type="term" value="P:mitotic DNA damage checkpoint signaling"/>
    <property type="evidence" value="ECO:0007669"/>
    <property type="project" value="TreeGrafter"/>
</dbReference>
<organism evidence="3 4">
    <name type="scientific">Diaporthe helianthi</name>
    <dbReference type="NCBI Taxonomy" id="158607"/>
    <lineage>
        <taxon>Eukaryota</taxon>
        <taxon>Fungi</taxon>
        <taxon>Dikarya</taxon>
        <taxon>Ascomycota</taxon>
        <taxon>Pezizomycotina</taxon>
        <taxon>Sordariomycetes</taxon>
        <taxon>Sordariomycetidae</taxon>
        <taxon>Diaporthales</taxon>
        <taxon>Diaporthaceae</taxon>
        <taxon>Diaporthe</taxon>
    </lineage>
</organism>
<evidence type="ECO:0000259" key="2">
    <source>
        <dbReference type="PROSITE" id="PS50011"/>
    </source>
</evidence>
<protein>
    <recommendedName>
        <fullName evidence="2">Protein kinase domain-containing protein</fullName>
    </recommendedName>
</protein>
<dbReference type="InterPro" id="IPR000719">
    <property type="entry name" value="Prot_kinase_dom"/>
</dbReference>
<dbReference type="OrthoDB" id="5979581at2759"/>
<gene>
    <name evidence="3" type="ORF">DHEL01_v211619</name>
</gene>
<sequence length="560" mass="62909">MSSQPQPAGRVEAERKGLLTLQPNASYLFAIFSANNVAATHLLSLVRATTPSHLYLSESLRTSQRGIGYALGLDVPDVIWYQPGRWKIGAGSPNRPTELLLCPYPSGDNDPSSAVAGNSIDGLHAAISFHPVSGAIIIRSRSSKPLLYLDGGGTVQRGKDTHSHVLFMEHNRLQLGSYEFALDFVLRPKDYPNFQKQRDIVLEEAYGALPSRHLDLLPSQQHYLCRGIIVHRKLYENDYRSQYSGVYTRSAGTVAINMLKYTRETSDRVRDEVRRVQINSHEGLFGMIDCWCEHDESWPCVLRKPHSPCFPQDTETIFYTTPLSEDSFASFSWSRVVIQDRLSYFYQTLVGLQELHKSQVAHGSISPWTLSLPRIMATGLMAGISYYSEEKVSTGIWVAPEVADNVQQAPPTMQADIWSLATSWIHTFKPLQTIKVDRQAHQRILQWLDGHVDPKLGDLVRTMMAWRPDERPSAEEALAHPVWLFLRDKQKRKAREQGSSGEGTSPVAVERVGDSKARKNTEQSSAGKKVRIIVDDSETEKPRSIPSERMARMLSPAEDS</sequence>
<dbReference type="STRING" id="158607.A0A2P5HIB6"/>
<dbReference type="Proteomes" id="UP000094444">
    <property type="component" value="Unassembled WGS sequence"/>
</dbReference>
<dbReference type="GO" id="GO:0005524">
    <property type="term" value="F:ATP binding"/>
    <property type="evidence" value="ECO:0007669"/>
    <property type="project" value="InterPro"/>
</dbReference>
<name>A0A2P5HIB6_DIAHE</name>
<accession>A0A2P5HIB6</accession>
<feature type="domain" description="Protein kinase" evidence="2">
    <location>
        <begin position="228"/>
        <end position="483"/>
    </location>
</feature>
<dbReference type="Pfam" id="PF00069">
    <property type="entry name" value="Pkinase"/>
    <property type="match status" value="1"/>
</dbReference>
<dbReference type="PROSITE" id="PS50011">
    <property type="entry name" value="PROTEIN_KINASE_DOM"/>
    <property type="match status" value="1"/>
</dbReference>
<keyword evidence="4" id="KW-1185">Reference proteome</keyword>
<comment type="caution">
    <text evidence="3">The sequence shown here is derived from an EMBL/GenBank/DDBJ whole genome shotgun (WGS) entry which is preliminary data.</text>
</comment>
<evidence type="ECO:0000313" key="4">
    <source>
        <dbReference type="Proteomes" id="UP000094444"/>
    </source>
</evidence>
<dbReference type="SUPFAM" id="SSF56112">
    <property type="entry name" value="Protein kinase-like (PK-like)"/>
    <property type="match status" value="1"/>
</dbReference>
<dbReference type="EMBL" id="MAVT02001872">
    <property type="protein sequence ID" value="POS69986.1"/>
    <property type="molecule type" value="Genomic_DNA"/>
</dbReference>
<dbReference type="GO" id="GO:0005634">
    <property type="term" value="C:nucleus"/>
    <property type="evidence" value="ECO:0007669"/>
    <property type="project" value="TreeGrafter"/>
</dbReference>
<dbReference type="InParanoid" id="A0A2P5HIB6"/>
<dbReference type="GO" id="GO:0005737">
    <property type="term" value="C:cytoplasm"/>
    <property type="evidence" value="ECO:0007669"/>
    <property type="project" value="TreeGrafter"/>
</dbReference>
<dbReference type="Gene3D" id="1.10.510.10">
    <property type="entry name" value="Transferase(Phosphotransferase) domain 1"/>
    <property type="match status" value="1"/>
</dbReference>
<evidence type="ECO:0000313" key="3">
    <source>
        <dbReference type="EMBL" id="POS69986.1"/>
    </source>
</evidence>
<proteinExistence type="predicted"/>
<dbReference type="SMART" id="SM00220">
    <property type="entry name" value="S_TKc"/>
    <property type="match status" value="1"/>
</dbReference>
<evidence type="ECO:0000256" key="1">
    <source>
        <dbReference type="SAM" id="MobiDB-lite"/>
    </source>
</evidence>
<feature type="region of interest" description="Disordered" evidence="1">
    <location>
        <begin position="493"/>
        <end position="560"/>
    </location>
</feature>
<dbReference type="PANTHER" id="PTHR44167">
    <property type="entry name" value="OVARIAN-SPECIFIC SERINE/THREONINE-PROTEIN KINASE LOK-RELATED"/>
    <property type="match status" value="1"/>
</dbReference>
<dbReference type="InterPro" id="IPR011009">
    <property type="entry name" value="Kinase-like_dom_sf"/>
</dbReference>
<dbReference type="GO" id="GO:0004674">
    <property type="term" value="F:protein serine/threonine kinase activity"/>
    <property type="evidence" value="ECO:0007669"/>
    <property type="project" value="TreeGrafter"/>
</dbReference>